<dbReference type="InterPro" id="IPR027417">
    <property type="entry name" value="P-loop_NTPase"/>
</dbReference>
<dbReference type="GO" id="GO:0005737">
    <property type="term" value="C:cytoplasm"/>
    <property type="evidence" value="ECO:0007669"/>
    <property type="project" value="TreeGrafter"/>
</dbReference>
<dbReference type="GO" id="GO:0004113">
    <property type="term" value="F:2',3'-cyclic-nucleotide 3'-phosphodiesterase activity"/>
    <property type="evidence" value="ECO:0007669"/>
    <property type="project" value="InterPro"/>
</dbReference>
<dbReference type="SUPFAM" id="SSF52540">
    <property type="entry name" value="P-loop containing nucleoside triphosphate hydrolases"/>
    <property type="match status" value="1"/>
</dbReference>
<dbReference type="Gene3D" id="3.40.50.300">
    <property type="entry name" value="P-loop containing nucleotide triphosphate hydrolases"/>
    <property type="match status" value="1"/>
</dbReference>
<name>A0A9P1IH89_9PELO</name>
<comment type="caution">
    <text evidence="2">The sequence shown here is derived from an EMBL/GenBank/DDBJ whole genome shotgun (WGS) entry which is preliminary data.</text>
</comment>
<evidence type="ECO:0008006" key="4">
    <source>
        <dbReference type="Google" id="ProtNLM"/>
    </source>
</evidence>
<dbReference type="OrthoDB" id="3231855at2759"/>
<dbReference type="InterPro" id="IPR036063">
    <property type="entry name" value="Smr_dom_sf"/>
</dbReference>
<dbReference type="Gene3D" id="3.30.1370.110">
    <property type="match status" value="1"/>
</dbReference>
<accession>A0A9P1IH89</accession>
<reference evidence="2" key="1">
    <citation type="submission" date="2022-11" db="EMBL/GenBank/DDBJ databases">
        <authorList>
            <person name="Kikuchi T."/>
        </authorList>
    </citation>
    <scope>NUCLEOTIDE SEQUENCE</scope>
    <source>
        <strain evidence="2">PS1010</strain>
    </source>
</reference>
<dbReference type="SUPFAM" id="SSF160443">
    <property type="entry name" value="SMR domain-like"/>
    <property type="match status" value="1"/>
</dbReference>
<dbReference type="PANTHER" id="PTHR10156">
    <property type="entry name" value="2',3'-CYCLIC-NUCLEOTIDE 3'-PHOSPHODIESTERASE"/>
    <property type="match status" value="1"/>
</dbReference>
<dbReference type="InterPro" id="IPR008431">
    <property type="entry name" value="CNPase"/>
</dbReference>
<feature type="region of interest" description="Disordered" evidence="1">
    <location>
        <begin position="491"/>
        <end position="519"/>
    </location>
</feature>
<dbReference type="GO" id="GO:0016020">
    <property type="term" value="C:membrane"/>
    <property type="evidence" value="ECO:0007669"/>
    <property type="project" value="InterPro"/>
</dbReference>
<dbReference type="AlphaFoldDB" id="A0A9P1IH89"/>
<feature type="compositionally biased region" description="Polar residues" evidence="1">
    <location>
        <begin position="491"/>
        <end position="510"/>
    </location>
</feature>
<evidence type="ECO:0000256" key="1">
    <source>
        <dbReference type="SAM" id="MobiDB-lite"/>
    </source>
</evidence>
<evidence type="ECO:0000313" key="3">
    <source>
        <dbReference type="Proteomes" id="UP001152747"/>
    </source>
</evidence>
<keyword evidence="3" id="KW-1185">Reference proteome</keyword>
<protein>
    <recommendedName>
        <fullName evidence="4">Smr domain-containing protein</fullName>
    </recommendedName>
</protein>
<evidence type="ECO:0000313" key="2">
    <source>
        <dbReference type="EMBL" id="CAI5445429.1"/>
    </source>
</evidence>
<sequence>MAFKKTHEQCMEVSTLEENVLRCIKDGHHVVVIIRGVTGSGKTTLAQKLTEASEKFEILFDDNDNHDKISKALKTSLKKDMPLIVIDNENQNFMRVKQYAEQASRHSYEVYCLEPSTTWKYMAEECAKRSSRGESIESISAKIEVLTSTRKITGETLFSSNIKFEIHNYNNLDDDDDVPVVFSPQPSLLKKETPENSISPECLSPVPKGFISLRAEKRVVEKRDSNCQVSYKDLEFHLANVECKNDSRIGEGYSFNENYQRPQMVEKNLDTPEIKMLKSLEKPMEQVELSMLFSMFLPHRNVEDIHHDYQMYGFETAVKLSLEEGWPISDDVIPYEFAEWYENYAYLADSSSFVVENIFRNDSSFIGKLRKRVEQEVLPGEYADPDIYPHLVFNQENIESDEAIARQLQEEENSMSTNDSSNKLTMAQKENLKLLKKAFANVSENEVEYYFDAFRKTYKDAHQKLAEDFGVNKSAREFEARIKKENAPSTSTLIKASQEWTPTSSSNPNPNLKEAQKRAQEARIKLDNSMSRSRRQPCNSMQKCIESCRKLYENRDNTSKFVGIDQIIRDGHSSIYYLDLHFMTSYGAVQFVKDMLSQAKPGRWIEIITGAGNNSPNPSNNIRTKILYHYSVSLHLPFFH</sequence>
<organism evidence="2 3">
    <name type="scientific">Caenorhabditis angaria</name>
    <dbReference type="NCBI Taxonomy" id="860376"/>
    <lineage>
        <taxon>Eukaryota</taxon>
        <taxon>Metazoa</taxon>
        <taxon>Ecdysozoa</taxon>
        <taxon>Nematoda</taxon>
        <taxon>Chromadorea</taxon>
        <taxon>Rhabditida</taxon>
        <taxon>Rhabditina</taxon>
        <taxon>Rhabditomorpha</taxon>
        <taxon>Rhabditoidea</taxon>
        <taxon>Rhabditidae</taxon>
        <taxon>Peloderinae</taxon>
        <taxon>Caenorhabditis</taxon>
    </lineage>
</organism>
<dbReference type="Proteomes" id="UP001152747">
    <property type="component" value="Unassembled WGS sequence"/>
</dbReference>
<gene>
    <name evidence="2" type="ORF">CAMP_LOCUS8066</name>
</gene>
<dbReference type="PANTHER" id="PTHR10156:SF0">
    <property type="entry name" value="2',3'-CYCLIC-NUCLEOTIDE 3'-PHOSPHODIESTERASE"/>
    <property type="match status" value="1"/>
</dbReference>
<dbReference type="GO" id="GO:0009214">
    <property type="term" value="P:cyclic nucleotide catabolic process"/>
    <property type="evidence" value="ECO:0007669"/>
    <property type="project" value="InterPro"/>
</dbReference>
<proteinExistence type="predicted"/>
<dbReference type="EMBL" id="CANHGI010000003">
    <property type="protein sequence ID" value="CAI5445429.1"/>
    <property type="molecule type" value="Genomic_DNA"/>
</dbReference>